<reference evidence="3 4" key="3">
    <citation type="submission" date="2020-02" db="EMBL/GenBank/DDBJ databases">
        <title>Sequencing the genomes of 1000 actinobacteria strains.</title>
        <authorList>
            <person name="Klenk H.-P."/>
        </authorList>
    </citation>
    <scope>NUCLEOTIDE SEQUENCE [LARGE SCALE GENOMIC DNA]</scope>
    <source>
        <strain evidence="3 4">DSM 45201</strain>
    </source>
</reference>
<sequence length="141" mass="15932">MRKIEIDDEVYALLQRYARPFEDRENDVLRRLLFADDASFEPKAASRPGDLLPYLDAGLLEVGDELVHEQPRKGRVHRGTVTPDGGIKVGGEVYPKVSPALKAVVGHEINGWGQWVLTRTGQRLQDVREELRRRESDESAA</sequence>
<dbReference type="RefSeq" id="WP_166757472.1">
    <property type="nucleotide sequence ID" value="NZ_BAABJU010000011.1"/>
</dbReference>
<dbReference type="InterPro" id="IPR040843">
    <property type="entry name" value="RAMA"/>
</dbReference>
<reference evidence="2" key="4">
    <citation type="submission" date="2024-05" db="EMBL/GenBank/DDBJ databases">
        <authorList>
            <person name="Sun Q."/>
            <person name="Zhou Y."/>
        </authorList>
    </citation>
    <scope>NUCLEOTIDE SEQUENCE</scope>
    <source>
        <strain evidence="2">CGMCC 4.5581</strain>
    </source>
</reference>
<dbReference type="EMBL" id="JAAMPA010000003">
    <property type="protein sequence ID" value="NIH69917.1"/>
    <property type="molecule type" value="Genomic_DNA"/>
</dbReference>
<gene>
    <name evidence="3" type="ORF">FB380_004415</name>
    <name evidence="2" type="ORF">GCM10011589_41060</name>
</gene>
<evidence type="ECO:0000313" key="5">
    <source>
        <dbReference type="Proteomes" id="UP000648663"/>
    </source>
</evidence>
<evidence type="ECO:0000313" key="3">
    <source>
        <dbReference type="EMBL" id="NIH69917.1"/>
    </source>
</evidence>
<dbReference type="Proteomes" id="UP000552836">
    <property type="component" value="Unassembled WGS sequence"/>
</dbReference>
<reference evidence="2" key="1">
    <citation type="journal article" date="2014" name="Int. J. Syst. Evol. Microbiol.">
        <title>Complete genome of a new Firmicutes species belonging to the dominant human colonic microbiota ('Ruminococcus bicirculans') reveals two chromosomes and a selective capacity to utilize plant glucans.</title>
        <authorList>
            <consortium name="NISC Comparative Sequencing Program"/>
            <person name="Wegmann U."/>
            <person name="Louis P."/>
            <person name="Goesmann A."/>
            <person name="Henrissat B."/>
            <person name="Duncan S.H."/>
            <person name="Flint H.J."/>
        </authorList>
    </citation>
    <scope>NUCLEOTIDE SEQUENCE</scope>
    <source>
        <strain evidence="2">CGMCC 4.5581</strain>
    </source>
</reference>
<evidence type="ECO:0000313" key="2">
    <source>
        <dbReference type="EMBL" id="GGL80587.1"/>
    </source>
</evidence>
<protein>
    <recommendedName>
        <fullName evidence="1">RAMA domain-containing protein</fullName>
    </recommendedName>
</protein>
<dbReference type="Gene3D" id="1.20.1380.10">
    <property type="entry name" value="Replication modulator SeqA, C-terminal DNA-binding domain"/>
    <property type="match status" value="1"/>
</dbReference>
<comment type="caution">
    <text evidence="3">The sequence shown here is derived from an EMBL/GenBank/DDBJ whole genome shotgun (WGS) entry which is preliminary data.</text>
</comment>
<reference evidence="5" key="2">
    <citation type="journal article" date="2019" name="Int. J. Syst. Evol. Microbiol.">
        <title>The Global Catalogue of Microorganisms (GCM) 10K type strain sequencing project: providing services to taxonomists for standard genome sequencing and annotation.</title>
        <authorList>
            <consortium name="The Broad Institute Genomics Platform"/>
            <consortium name="The Broad Institute Genome Sequencing Center for Infectious Disease"/>
            <person name="Wu L."/>
            <person name="Ma J."/>
        </authorList>
    </citation>
    <scope>NUCLEOTIDE SEQUENCE [LARGE SCALE GENOMIC DNA]</scope>
    <source>
        <strain evidence="5">CGMCC 4.5581</strain>
    </source>
</reference>
<dbReference type="AlphaFoldDB" id="A0A846LR94"/>
<proteinExistence type="predicted"/>
<evidence type="ECO:0000259" key="1">
    <source>
        <dbReference type="Pfam" id="PF18755"/>
    </source>
</evidence>
<dbReference type="Pfam" id="PF18755">
    <property type="entry name" value="RAMA"/>
    <property type="match status" value="1"/>
</dbReference>
<feature type="domain" description="RAMA" evidence="1">
    <location>
        <begin position="41"/>
        <end position="136"/>
    </location>
</feature>
<accession>A0A846LR94</accession>
<keyword evidence="5" id="KW-1185">Reference proteome</keyword>
<dbReference type="EMBL" id="BMMI01000009">
    <property type="protein sequence ID" value="GGL80587.1"/>
    <property type="molecule type" value="Genomic_DNA"/>
</dbReference>
<evidence type="ECO:0000313" key="4">
    <source>
        <dbReference type="Proteomes" id="UP000552836"/>
    </source>
</evidence>
<name>A0A846LR94_9ACTN</name>
<dbReference type="GO" id="GO:0003677">
    <property type="term" value="F:DNA binding"/>
    <property type="evidence" value="ECO:0007669"/>
    <property type="project" value="InterPro"/>
</dbReference>
<dbReference type="Proteomes" id="UP000648663">
    <property type="component" value="Unassembled WGS sequence"/>
</dbReference>
<dbReference type="InterPro" id="IPR036835">
    <property type="entry name" value="SeqA_DNA-bd_C_sf"/>
</dbReference>
<organism evidence="3 4">
    <name type="scientific">Modestobacter marinus</name>
    <dbReference type="NCBI Taxonomy" id="477641"/>
    <lineage>
        <taxon>Bacteria</taxon>
        <taxon>Bacillati</taxon>
        <taxon>Actinomycetota</taxon>
        <taxon>Actinomycetes</taxon>
        <taxon>Geodermatophilales</taxon>
        <taxon>Geodermatophilaceae</taxon>
        <taxon>Modestobacter</taxon>
    </lineage>
</organism>